<sequence length="175" mass="18775">MSSREGEAWWRVGRRSTAPRARPGGWPVPQKRHSCAISCNVSPVALKFGLEEVGSCRGHILLSREFRKFPSCVFDARSGAEGSRARAGAAASARQTRAVSSVGLRGQQRVCEWACCVGGAEGERVSCRPLPPPATGRRPSARCHSFLGRLSRPVDSVAGLRACPSEDPVTHRRGG</sequence>
<dbReference type="AlphaFoldDB" id="A0A7J8DY80"/>
<dbReference type="EMBL" id="JACASE010000011">
    <property type="protein sequence ID" value="KAF6427969.1"/>
    <property type="molecule type" value="Genomic_DNA"/>
</dbReference>
<proteinExistence type="predicted"/>
<keyword evidence="2" id="KW-1185">Reference proteome</keyword>
<reference evidence="1 2" key="1">
    <citation type="journal article" date="2020" name="Nature">
        <title>Six reference-quality genomes reveal evolution of bat adaptations.</title>
        <authorList>
            <person name="Jebb D."/>
            <person name="Huang Z."/>
            <person name="Pippel M."/>
            <person name="Hughes G.M."/>
            <person name="Lavrichenko K."/>
            <person name="Devanna P."/>
            <person name="Winkler S."/>
            <person name="Jermiin L.S."/>
            <person name="Skirmuntt E.C."/>
            <person name="Katzourakis A."/>
            <person name="Burkitt-Gray L."/>
            <person name="Ray D.A."/>
            <person name="Sullivan K.A.M."/>
            <person name="Roscito J.G."/>
            <person name="Kirilenko B.M."/>
            <person name="Davalos L.M."/>
            <person name="Corthals A.P."/>
            <person name="Power M.L."/>
            <person name="Jones G."/>
            <person name="Ransome R.D."/>
            <person name="Dechmann D.K.N."/>
            <person name="Locatelli A.G."/>
            <person name="Puechmaille S.J."/>
            <person name="Fedrigo O."/>
            <person name="Jarvis E.D."/>
            <person name="Hiller M."/>
            <person name="Vernes S.C."/>
            <person name="Myers E.W."/>
            <person name="Teeling E.C."/>
        </authorList>
    </citation>
    <scope>NUCLEOTIDE SEQUENCE [LARGE SCALE GENOMIC DNA]</scope>
    <source>
        <strain evidence="1">MRouAeg1</strain>
        <tissue evidence="1">Muscle</tissue>
    </source>
</reference>
<organism evidence="1 2">
    <name type="scientific">Rousettus aegyptiacus</name>
    <name type="common">Egyptian fruit bat</name>
    <name type="synonym">Pteropus aegyptiacus</name>
    <dbReference type="NCBI Taxonomy" id="9407"/>
    <lineage>
        <taxon>Eukaryota</taxon>
        <taxon>Metazoa</taxon>
        <taxon>Chordata</taxon>
        <taxon>Craniata</taxon>
        <taxon>Vertebrata</taxon>
        <taxon>Euteleostomi</taxon>
        <taxon>Mammalia</taxon>
        <taxon>Eutheria</taxon>
        <taxon>Laurasiatheria</taxon>
        <taxon>Chiroptera</taxon>
        <taxon>Yinpterochiroptera</taxon>
        <taxon>Pteropodoidea</taxon>
        <taxon>Pteropodidae</taxon>
        <taxon>Rousettinae</taxon>
        <taxon>Rousettus</taxon>
    </lineage>
</organism>
<gene>
    <name evidence="1" type="ORF">HJG63_008429</name>
</gene>
<comment type="caution">
    <text evidence="1">The sequence shown here is derived from an EMBL/GenBank/DDBJ whole genome shotgun (WGS) entry which is preliminary data.</text>
</comment>
<accession>A0A7J8DY80</accession>
<protein>
    <submittedName>
        <fullName evidence="1">Uncharacterized protein</fullName>
    </submittedName>
</protein>
<evidence type="ECO:0000313" key="2">
    <source>
        <dbReference type="Proteomes" id="UP000593571"/>
    </source>
</evidence>
<name>A0A7J8DY80_ROUAE</name>
<dbReference type="Proteomes" id="UP000593571">
    <property type="component" value="Unassembled WGS sequence"/>
</dbReference>
<evidence type="ECO:0000313" key="1">
    <source>
        <dbReference type="EMBL" id="KAF6427969.1"/>
    </source>
</evidence>